<dbReference type="PROSITE" id="PS50404">
    <property type="entry name" value="GST_NTER"/>
    <property type="match status" value="1"/>
</dbReference>
<evidence type="ECO:0000259" key="4">
    <source>
        <dbReference type="PROSITE" id="PS50404"/>
    </source>
</evidence>
<evidence type="ECO:0008006" key="8">
    <source>
        <dbReference type="Google" id="ProtNLM"/>
    </source>
</evidence>
<dbReference type="InterPro" id="IPR004046">
    <property type="entry name" value="GST_C"/>
</dbReference>
<keyword evidence="2" id="KW-0808">Transferase</keyword>
<dbReference type="Proteomes" id="UP000196531">
    <property type="component" value="Unassembled WGS sequence"/>
</dbReference>
<dbReference type="CDD" id="cd03046">
    <property type="entry name" value="GST_N_GTT1_like"/>
    <property type="match status" value="1"/>
</dbReference>
<dbReference type="InterPro" id="IPR004045">
    <property type="entry name" value="Glutathione_S-Trfase_N"/>
</dbReference>
<sequence length="203" mass="23291">MITLYGSAKTSAGRCFWCLEEAGIEYQTKSINFRENEHKSAEFLKVNPNGKIPALLDDDYTIWESSAINFYLAEAYKPELLGANAKEKGLVHQWSTWSMVDLQVPMIDAFIQLIFVPDERRDFKVIEKALAKLPAMMDTIELRLQGSEYLAGSEFTLADLHVISVIDICETIKFDLSKYEKISAWQTKIRNRSAYKKFKELCV</sequence>
<evidence type="ECO:0000313" key="6">
    <source>
        <dbReference type="EMBL" id="OUR95245.1"/>
    </source>
</evidence>
<dbReference type="PANTHER" id="PTHR44051:SF8">
    <property type="entry name" value="GLUTATHIONE S-TRANSFERASE GSTA"/>
    <property type="match status" value="1"/>
</dbReference>
<comment type="similarity">
    <text evidence="1 3">Belongs to the GST superfamily.</text>
</comment>
<dbReference type="FunFam" id="3.40.30.10:FF:000039">
    <property type="entry name" value="Glutathione S-transferase domain"/>
    <property type="match status" value="1"/>
</dbReference>
<gene>
    <name evidence="6" type="ORF">A9Q84_15495</name>
</gene>
<accession>A0A1Y5F4C0</accession>
<name>A0A1Y5F4C0_9BACT</name>
<dbReference type="SFLD" id="SFLDS00019">
    <property type="entry name" value="Glutathione_Transferase_(cytos"/>
    <property type="match status" value="1"/>
</dbReference>
<evidence type="ECO:0000256" key="1">
    <source>
        <dbReference type="ARBA" id="ARBA00007409"/>
    </source>
</evidence>
<proteinExistence type="inferred from homology"/>
<dbReference type="InterPro" id="IPR036282">
    <property type="entry name" value="Glutathione-S-Trfase_C_sf"/>
</dbReference>
<dbReference type="AlphaFoldDB" id="A0A1Y5F4C0"/>
<dbReference type="SUPFAM" id="SSF47616">
    <property type="entry name" value="GST C-terminal domain-like"/>
    <property type="match status" value="1"/>
</dbReference>
<reference evidence="7" key="1">
    <citation type="journal article" date="2017" name="Proc. Natl. Acad. Sci. U.S.A.">
        <title>Simulation of Deepwater Horizon oil plume reveals substrate specialization within a complex community of hydrocarbon-degraders.</title>
        <authorList>
            <person name="Hu P."/>
            <person name="Dubinsky E.A."/>
            <person name="Probst A.J."/>
            <person name="Wang J."/>
            <person name="Sieber C.M.K."/>
            <person name="Tom L.M."/>
            <person name="Gardinali P."/>
            <person name="Banfield J.F."/>
            <person name="Atlas R.M."/>
            <person name="Andersen G.L."/>
        </authorList>
    </citation>
    <scope>NUCLEOTIDE SEQUENCE [LARGE SCALE GENOMIC DNA]</scope>
</reference>
<organism evidence="6 7">
    <name type="scientific">Halobacteriovorax marinus</name>
    <dbReference type="NCBI Taxonomy" id="97084"/>
    <lineage>
        <taxon>Bacteria</taxon>
        <taxon>Pseudomonadati</taxon>
        <taxon>Bdellovibrionota</taxon>
        <taxon>Bacteriovoracia</taxon>
        <taxon>Bacteriovoracales</taxon>
        <taxon>Halobacteriovoraceae</taxon>
        <taxon>Halobacteriovorax</taxon>
    </lineage>
</organism>
<dbReference type="Pfam" id="PF02798">
    <property type="entry name" value="GST_N"/>
    <property type="match status" value="1"/>
</dbReference>
<dbReference type="Gene3D" id="3.40.30.10">
    <property type="entry name" value="Glutaredoxin"/>
    <property type="match status" value="1"/>
</dbReference>
<dbReference type="Pfam" id="PF00043">
    <property type="entry name" value="GST_C"/>
    <property type="match status" value="1"/>
</dbReference>
<evidence type="ECO:0000313" key="7">
    <source>
        <dbReference type="Proteomes" id="UP000196531"/>
    </source>
</evidence>
<evidence type="ECO:0000256" key="3">
    <source>
        <dbReference type="RuleBase" id="RU003494"/>
    </source>
</evidence>
<dbReference type="InterPro" id="IPR040079">
    <property type="entry name" value="Glutathione_S-Trfase"/>
</dbReference>
<dbReference type="PANTHER" id="PTHR44051">
    <property type="entry name" value="GLUTATHIONE S-TRANSFERASE-RELATED"/>
    <property type="match status" value="1"/>
</dbReference>
<dbReference type="SFLD" id="SFLDG00358">
    <property type="entry name" value="Main_(cytGST)"/>
    <property type="match status" value="1"/>
</dbReference>
<dbReference type="InterPro" id="IPR010987">
    <property type="entry name" value="Glutathione-S-Trfase_C-like"/>
</dbReference>
<dbReference type="InterPro" id="IPR036249">
    <property type="entry name" value="Thioredoxin-like_sf"/>
</dbReference>
<feature type="domain" description="GST N-terminal" evidence="4">
    <location>
        <begin position="1"/>
        <end position="80"/>
    </location>
</feature>
<comment type="caution">
    <text evidence="6">The sequence shown here is derived from an EMBL/GenBank/DDBJ whole genome shotgun (WGS) entry which is preliminary data.</text>
</comment>
<evidence type="ECO:0000256" key="2">
    <source>
        <dbReference type="ARBA" id="ARBA00022679"/>
    </source>
</evidence>
<dbReference type="Gene3D" id="1.20.1050.10">
    <property type="match status" value="1"/>
</dbReference>
<protein>
    <recommendedName>
        <fullName evidence="8">Glutathione S-transferase</fullName>
    </recommendedName>
</protein>
<dbReference type="GO" id="GO:0016740">
    <property type="term" value="F:transferase activity"/>
    <property type="evidence" value="ECO:0007669"/>
    <property type="project" value="UniProtKB-KW"/>
</dbReference>
<evidence type="ECO:0000259" key="5">
    <source>
        <dbReference type="PROSITE" id="PS50405"/>
    </source>
</evidence>
<dbReference type="SFLD" id="SFLDG01150">
    <property type="entry name" value="Main.1:_Beta-like"/>
    <property type="match status" value="1"/>
</dbReference>
<feature type="domain" description="GST C-terminal" evidence="5">
    <location>
        <begin position="84"/>
        <end position="203"/>
    </location>
</feature>
<dbReference type="PROSITE" id="PS50405">
    <property type="entry name" value="GST_CTER"/>
    <property type="match status" value="1"/>
</dbReference>
<dbReference type="EMBL" id="MAAO01000008">
    <property type="protein sequence ID" value="OUR95245.1"/>
    <property type="molecule type" value="Genomic_DNA"/>
</dbReference>
<dbReference type="SUPFAM" id="SSF52833">
    <property type="entry name" value="Thioredoxin-like"/>
    <property type="match status" value="1"/>
</dbReference>